<gene>
    <name evidence="1" type="ORF">N800_07070</name>
</gene>
<dbReference type="Proteomes" id="UP000029998">
    <property type="component" value="Unassembled WGS sequence"/>
</dbReference>
<keyword evidence="2" id="KW-1185">Reference proteome</keyword>
<comment type="caution">
    <text evidence="1">The sequence shown here is derived from an EMBL/GenBank/DDBJ whole genome shotgun (WGS) entry which is preliminary data.</text>
</comment>
<name>A0A0A0ETT5_9GAMM</name>
<organism evidence="1 2">
    <name type="scientific">Lysobacter daejeonensis GH1-9</name>
    <dbReference type="NCBI Taxonomy" id="1385517"/>
    <lineage>
        <taxon>Bacteria</taxon>
        <taxon>Pseudomonadati</taxon>
        <taxon>Pseudomonadota</taxon>
        <taxon>Gammaproteobacteria</taxon>
        <taxon>Lysobacterales</taxon>
        <taxon>Lysobacteraceae</taxon>
        <taxon>Aerolutibacter</taxon>
    </lineage>
</organism>
<protein>
    <recommendedName>
        <fullName evidence="3">LITAF-like zinc ribbon domain containing protein</fullName>
    </recommendedName>
</protein>
<accession>A0A0A0ETT5</accession>
<dbReference type="InterPro" id="IPR025990">
    <property type="entry name" value="zinc_ribbon_bacterial"/>
</dbReference>
<dbReference type="EMBL" id="AVPU01000023">
    <property type="protein sequence ID" value="KGM53660.1"/>
    <property type="molecule type" value="Genomic_DNA"/>
</dbReference>
<dbReference type="STRING" id="1385517.N800_07070"/>
<dbReference type="AlphaFoldDB" id="A0A0A0ETT5"/>
<dbReference type="PIRSF" id="PIRSF037225">
    <property type="entry name" value="UCP037225"/>
    <property type="match status" value="1"/>
</dbReference>
<sequence length="62" mass="6884">MLPIVEVQCPYCGERIDLRVETCAEEQRYTEDCPVCCKPMYVVVDIDDDGTPIVTVESEAGG</sequence>
<dbReference type="InterPro" id="IPR017143">
    <property type="entry name" value="UCP037225"/>
</dbReference>
<dbReference type="Pfam" id="PF14255">
    <property type="entry name" value="Zn_ribbon_21"/>
    <property type="match status" value="1"/>
</dbReference>
<proteinExistence type="predicted"/>
<evidence type="ECO:0008006" key="3">
    <source>
        <dbReference type="Google" id="ProtNLM"/>
    </source>
</evidence>
<dbReference type="OrthoDB" id="9814566at2"/>
<dbReference type="RefSeq" id="WP_036138835.1">
    <property type="nucleotide sequence ID" value="NZ_AVPU01000023.1"/>
</dbReference>
<evidence type="ECO:0000313" key="2">
    <source>
        <dbReference type="Proteomes" id="UP000029998"/>
    </source>
</evidence>
<evidence type="ECO:0000313" key="1">
    <source>
        <dbReference type="EMBL" id="KGM53660.1"/>
    </source>
</evidence>
<reference evidence="1 2" key="1">
    <citation type="submission" date="2013-08" db="EMBL/GenBank/DDBJ databases">
        <title>Genome sequencing of Lysobacter.</title>
        <authorList>
            <person name="Zhang S."/>
            <person name="Wang G."/>
        </authorList>
    </citation>
    <scope>NUCLEOTIDE SEQUENCE [LARGE SCALE GENOMIC DNA]</scope>
    <source>
        <strain evidence="1 2">GH1-9</strain>
    </source>
</reference>